<dbReference type="InterPro" id="IPR027417">
    <property type="entry name" value="P-loop_NTPase"/>
</dbReference>
<gene>
    <name evidence="2" type="ORF">MSP7336_02417</name>
</gene>
<protein>
    <recommendedName>
        <fullName evidence="1">ORC1/DEAH AAA+ ATPase domain-containing protein</fullName>
    </recommendedName>
</protein>
<evidence type="ECO:0000313" key="2">
    <source>
        <dbReference type="EMBL" id="SRX94169.1"/>
    </source>
</evidence>
<dbReference type="InterPro" id="IPR049945">
    <property type="entry name" value="AAA_22"/>
</dbReference>
<dbReference type="RefSeq" id="WP_342353125.1">
    <property type="nucleotide sequence ID" value="NZ_UEGW01000001.1"/>
</dbReference>
<evidence type="ECO:0000313" key="3">
    <source>
        <dbReference type="Proteomes" id="UP000252015"/>
    </source>
</evidence>
<proteinExistence type="predicted"/>
<dbReference type="STRING" id="29313.BHQ16_08050"/>
<dbReference type="Gene3D" id="3.40.50.300">
    <property type="entry name" value="P-loop containing nucleotide triphosphate hydrolases"/>
    <property type="match status" value="1"/>
</dbReference>
<name>A0A375YZ65_MYCSH</name>
<dbReference type="GO" id="GO:0016887">
    <property type="term" value="F:ATP hydrolysis activity"/>
    <property type="evidence" value="ECO:0007669"/>
    <property type="project" value="InterPro"/>
</dbReference>
<dbReference type="Pfam" id="PF13401">
    <property type="entry name" value="AAA_22"/>
    <property type="match status" value="1"/>
</dbReference>
<dbReference type="SUPFAM" id="SSF52540">
    <property type="entry name" value="P-loop containing nucleoside triphosphate hydrolases"/>
    <property type="match status" value="1"/>
</dbReference>
<feature type="domain" description="ORC1/DEAH AAA+ ATPase" evidence="1">
    <location>
        <begin position="24"/>
        <end position="123"/>
    </location>
</feature>
<accession>A0A375YZ65</accession>
<evidence type="ECO:0000259" key="1">
    <source>
        <dbReference type="Pfam" id="PF13401"/>
    </source>
</evidence>
<dbReference type="EMBL" id="UEGW01000001">
    <property type="protein sequence ID" value="SRX94169.1"/>
    <property type="molecule type" value="Genomic_DNA"/>
</dbReference>
<keyword evidence="3" id="KW-1185">Reference proteome</keyword>
<sequence length="738" mass="77009">MPWVCTPDEAALDRVTVALADADRSGVVLIGPDGIGKSLTARVAAERFVADAPSTVVRWVTGTPSERMVPFGAFGSLVEVAEMGRPAALLRAAHDSLVGGDLLLVVDDAHHLDELSASLVYQLALRRSARLIVTARAQSELPAAVTALWTDNLLNRVEVQPLDKPQTAALLESAGWSANVDDAFARSHGNPLCLQRLVEDGGLPDGDTSLSGLIDRYLGGLAQDVRAVLDHLAVAEPLQRDDLTALVGEQAVAAAQAAGAVTADADALVRAAHPCYADRARAALPSERARRLRTAIAGQLSARPSDRISDQLRVAALAVDGEEPYPDVTEAAQQALRLGSLILAERLGRAAVDQSGGLAARLSLAYALAWQGRGREAGAVLAAVDPDTLSDTELMAWALPRAANQFWMLSEPERATAFLQTTRNRVSAPTARATLDALAATFAMNAGTPLSALRVAGEVLASPHADQVGVGWAASTAALCSARAGRFDDVEALAGRAQAVEHPGLLRFTSGFARITTLLMACRLDAARALAQRYTDFAELQQPGRAIGEVLVAYVAIAQGEFDTAIALLEPAAAALERTGYSWGPLSLMLLTQALAQRGDQLAAAKALSRAESRHGLKSALFAPELALARAWSKATRGDTPAAIDAAREAVQAAERGGQSAIALRALQDATRLGDTRAVYRTERLAVEVDCALGRLTLAHARALAAGDCAALADVAADLAEAGLHPAAADAAAQAKRG</sequence>
<organism evidence="2 3">
    <name type="scientific">Mycobacterium shimoidei</name>
    <dbReference type="NCBI Taxonomy" id="29313"/>
    <lineage>
        <taxon>Bacteria</taxon>
        <taxon>Bacillati</taxon>
        <taxon>Actinomycetota</taxon>
        <taxon>Actinomycetes</taxon>
        <taxon>Mycobacteriales</taxon>
        <taxon>Mycobacteriaceae</taxon>
        <taxon>Mycobacterium</taxon>
    </lineage>
</organism>
<reference evidence="2 3" key="1">
    <citation type="submission" date="2018-05" db="EMBL/GenBank/DDBJ databases">
        <authorList>
            <consortium name="IHU Genomes"/>
        </authorList>
    </citation>
    <scope>NUCLEOTIDE SEQUENCE [LARGE SCALE GENOMIC DNA]</scope>
    <source>
        <strain evidence="2 3">P7336</strain>
    </source>
</reference>
<dbReference type="Proteomes" id="UP000252015">
    <property type="component" value="Unassembled WGS sequence"/>
</dbReference>
<dbReference type="AlphaFoldDB" id="A0A375YZ65"/>